<keyword evidence="3 6" id="KW-0547">Nucleotide-binding</keyword>
<evidence type="ECO:0000256" key="2">
    <source>
        <dbReference type="ARBA" id="ARBA00022598"/>
    </source>
</evidence>
<keyword evidence="11" id="KW-1185">Reference proteome</keyword>
<dbReference type="InterPro" id="IPR016185">
    <property type="entry name" value="PreATP-grasp_dom_sf"/>
</dbReference>
<dbReference type="InterPro" id="IPR011761">
    <property type="entry name" value="ATP-grasp"/>
</dbReference>
<dbReference type="Pfam" id="PF02785">
    <property type="entry name" value="Biotin_carb_C"/>
    <property type="match status" value="1"/>
</dbReference>
<dbReference type="SUPFAM" id="SSF52440">
    <property type="entry name" value="PreATP-grasp domain"/>
    <property type="match status" value="1"/>
</dbReference>
<feature type="domain" description="Biotin carboxylation" evidence="9">
    <location>
        <begin position="3"/>
        <end position="449"/>
    </location>
</feature>
<dbReference type="Gene3D" id="2.40.50.100">
    <property type="match status" value="1"/>
</dbReference>
<organism evidence="10 11">
    <name type="scientific">Hyphococcus aureus</name>
    <dbReference type="NCBI Taxonomy" id="2666033"/>
    <lineage>
        <taxon>Bacteria</taxon>
        <taxon>Pseudomonadati</taxon>
        <taxon>Pseudomonadota</taxon>
        <taxon>Alphaproteobacteria</taxon>
        <taxon>Parvularculales</taxon>
        <taxon>Parvularculaceae</taxon>
        <taxon>Hyphococcus</taxon>
    </lineage>
</organism>
<dbReference type="PROSITE" id="PS50979">
    <property type="entry name" value="BC"/>
    <property type="match status" value="1"/>
</dbReference>
<evidence type="ECO:0000256" key="4">
    <source>
        <dbReference type="ARBA" id="ARBA00022840"/>
    </source>
</evidence>
<dbReference type="SUPFAM" id="SSF51246">
    <property type="entry name" value="Rudiment single hybrid motif"/>
    <property type="match status" value="1"/>
</dbReference>
<dbReference type="InterPro" id="IPR005482">
    <property type="entry name" value="Biotin_COase_C"/>
</dbReference>
<dbReference type="PROSITE" id="PS50968">
    <property type="entry name" value="BIOTINYL_LIPOYL"/>
    <property type="match status" value="1"/>
</dbReference>
<evidence type="ECO:0000259" key="9">
    <source>
        <dbReference type="PROSITE" id="PS50979"/>
    </source>
</evidence>
<sequence length="652" mass="69896">MTPIRKLLIANRGEIACRIIKTARARGVATVAVYSDADENALYARMADEAVHIGAPEPAHSYLNIEAVIAAAKNTGADAVHPGYGFLSERADFAKACADAGLIFVGPPATAIAAMGDKAIAKRRMIEAGVSCVPGYQGDDQSDAVFIKEAEKLGFPVMVKASAGGGGRGMRIVQDKAGIADAIASARKEAKSAFADDRLLIECAVLGARHVEIQVFADAHGNCIHLGERDCSLQRRNQKVIEEAPSPVITPEKREQMGAAAVKAAQAVGYVGAGTVEFLYDPARDEFYFLEMNTRLQVEHPVTEMVTGFDLVAWQLDVAEGKKLLVDQTGVHFDGWAMEARLYAEDPAQGFMPYSGKIRLLDFPDGVGVRVDGGVEEGDTVTTFYDPMIAKVIAHGTTRDQARLKLTTVLKKTVLLGFAHNRDFLVSLLEDEAFDKGEADTGYIERNLERLSKRNAPGGAAAIALAGAALVDLPFGDQLTGWHSRGSCGFPLHLVTTGQQIIKADIRLDGAKITATNDGEEAAIEVLSKSETTIHYRHEGRIGVARFVRNHYHLEIETDGDWERYTDFTLAPASENAGGEDVVKAPMAGLVTSVRVGPGDPVSKGTVVATVEAMKMEHQLKSPRDGIVAEVLAKEGEQVVIRAKLVALKAEA</sequence>
<dbReference type="InterPro" id="IPR011053">
    <property type="entry name" value="Single_hybrid_motif"/>
</dbReference>
<dbReference type="CDD" id="cd06850">
    <property type="entry name" value="biotinyl_domain"/>
    <property type="match status" value="1"/>
</dbReference>
<dbReference type="InterPro" id="IPR005481">
    <property type="entry name" value="BC-like_N"/>
</dbReference>
<dbReference type="SMART" id="SM00878">
    <property type="entry name" value="Biotin_carb_C"/>
    <property type="match status" value="1"/>
</dbReference>
<dbReference type="InterPro" id="IPR011764">
    <property type="entry name" value="Biotin_carboxylation_dom"/>
</dbReference>
<dbReference type="PROSITE" id="PS00866">
    <property type="entry name" value="CPSASE_1"/>
    <property type="match status" value="1"/>
</dbReference>
<evidence type="ECO:0000256" key="5">
    <source>
        <dbReference type="ARBA" id="ARBA00023267"/>
    </source>
</evidence>
<dbReference type="InterPro" id="IPR000089">
    <property type="entry name" value="Biotin_lipoyl"/>
</dbReference>
<dbReference type="InterPro" id="IPR011054">
    <property type="entry name" value="Rudment_hybrid_motif"/>
</dbReference>
<dbReference type="PROSITE" id="PS00188">
    <property type="entry name" value="BIOTIN"/>
    <property type="match status" value="1"/>
</dbReference>
<keyword evidence="4 6" id="KW-0067">ATP-binding</keyword>
<dbReference type="Pfam" id="PF00289">
    <property type="entry name" value="Biotin_carb_N"/>
    <property type="match status" value="1"/>
</dbReference>
<proteinExistence type="predicted"/>
<evidence type="ECO:0000256" key="1">
    <source>
        <dbReference type="ARBA" id="ARBA00001953"/>
    </source>
</evidence>
<dbReference type="SUPFAM" id="SSF51230">
    <property type="entry name" value="Single hybrid motif"/>
    <property type="match status" value="1"/>
</dbReference>
<dbReference type="InterPro" id="IPR005479">
    <property type="entry name" value="CPAse_ATP-bd"/>
</dbReference>
<accession>A0ABW1KTM2</accession>
<dbReference type="Pfam" id="PF02786">
    <property type="entry name" value="CPSase_L_D2"/>
    <property type="match status" value="1"/>
</dbReference>
<dbReference type="RefSeq" id="WP_379880694.1">
    <property type="nucleotide sequence ID" value="NZ_JBHPON010000001.1"/>
</dbReference>
<evidence type="ECO:0000256" key="3">
    <source>
        <dbReference type="ARBA" id="ARBA00022741"/>
    </source>
</evidence>
<dbReference type="NCBIfam" id="NF006367">
    <property type="entry name" value="PRK08591.1"/>
    <property type="match status" value="1"/>
</dbReference>
<dbReference type="PROSITE" id="PS50975">
    <property type="entry name" value="ATP_GRASP"/>
    <property type="match status" value="1"/>
</dbReference>
<dbReference type="Gene3D" id="3.30.470.20">
    <property type="entry name" value="ATP-grasp fold, B domain"/>
    <property type="match status" value="1"/>
</dbReference>
<dbReference type="PROSITE" id="PS00867">
    <property type="entry name" value="CPSASE_2"/>
    <property type="match status" value="1"/>
</dbReference>
<keyword evidence="2" id="KW-0436">Ligase</keyword>
<evidence type="ECO:0000259" key="7">
    <source>
        <dbReference type="PROSITE" id="PS50968"/>
    </source>
</evidence>
<evidence type="ECO:0000256" key="6">
    <source>
        <dbReference type="PROSITE-ProRule" id="PRU00409"/>
    </source>
</evidence>
<dbReference type="Proteomes" id="UP001596116">
    <property type="component" value="Unassembled WGS sequence"/>
</dbReference>
<gene>
    <name evidence="10" type="ORF">ACFMB1_00580</name>
</gene>
<comment type="cofactor">
    <cofactor evidence="1">
        <name>biotin</name>
        <dbReference type="ChEBI" id="CHEBI:57586"/>
    </cofactor>
</comment>
<dbReference type="SUPFAM" id="SSF56059">
    <property type="entry name" value="Glutathione synthetase ATP-binding domain-like"/>
    <property type="match status" value="1"/>
</dbReference>
<dbReference type="PANTHER" id="PTHR18866:SF33">
    <property type="entry name" value="METHYLCROTONOYL-COA CARBOXYLASE SUBUNIT ALPHA, MITOCHONDRIAL-RELATED"/>
    <property type="match status" value="1"/>
</dbReference>
<name>A0ABW1KTM2_9PROT</name>
<dbReference type="Pfam" id="PF00364">
    <property type="entry name" value="Biotin_lipoyl"/>
    <property type="match status" value="1"/>
</dbReference>
<feature type="domain" description="Lipoyl-binding" evidence="7">
    <location>
        <begin position="574"/>
        <end position="649"/>
    </location>
</feature>
<dbReference type="EMBL" id="JBHPON010000001">
    <property type="protein sequence ID" value="MFC6034013.1"/>
    <property type="molecule type" value="Genomic_DNA"/>
</dbReference>
<protein>
    <submittedName>
        <fullName evidence="10">Acetyl/propionyl/methylcrotonyl-CoA carboxylase subunit alpha</fullName>
    </submittedName>
</protein>
<feature type="domain" description="ATP-grasp" evidence="8">
    <location>
        <begin position="122"/>
        <end position="320"/>
    </location>
</feature>
<comment type="caution">
    <text evidence="10">The sequence shown here is derived from an EMBL/GenBank/DDBJ whole genome shotgun (WGS) entry which is preliminary data.</text>
</comment>
<keyword evidence="5" id="KW-0092">Biotin</keyword>
<evidence type="ECO:0000313" key="11">
    <source>
        <dbReference type="Proteomes" id="UP001596116"/>
    </source>
</evidence>
<evidence type="ECO:0000313" key="10">
    <source>
        <dbReference type="EMBL" id="MFC6034013.1"/>
    </source>
</evidence>
<evidence type="ECO:0000259" key="8">
    <source>
        <dbReference type="PROSITE" id="PS50975"/>
    </source>
</evidence>
<reference evidence="10 11" key="1">
    <citation type="submission" date="2024-09" db="EMBL/GenBank/DDBJ databases">
        <authorList>
            <person name="Zhang Z.-H."/>
        </authorList>
    </citation>
    <scope>NUCLEOTIDE SEQUENCE [LARGE SCALE GENOMIC DNA]</scope>
    <source>
        <strain evidence="10 11">HHTR114</strain>
    </source>
</reference>
<dbReference type="InterPro" id="IPR001882">
    <property type="entry name" value="Biotin_BS"/>
</dbReference>
<dbReference type="InterPro" id="IPR050856">
    <property type="entry name" value="Biotin_carboxylase_complex"/>
</dbReference>
<dbReference type="PANTHER" id="PTHR18866">
    <property type="entry name" value="CARBOXYLASE:PYRUVATE/ACETYL-COA/PROPIONYL-COA CARBOXYLASE"/>
    <property type="match status" value="1"/>
</dbReference>